<keyword evidence="2" id="KW-1185">Reference proteome</keyword>
<protein>
    <submittedName>
        <fullName evidence="1">Uncharacterized protein</fullName>
    </submittedName>
</protein>
<dbReference type="KEGG" id="yrh:AABB31_20375"/>
<dbReference type="EMBL" id="CP151767">
    <property type="protein sequence ID" value="WZU67277.1"/>
    <property type="molecule type" value="Genomic_DNA"/>
</dbReference>
<dbReference type="AlphaFoldDB" id="A0AAN0NIH6"/>
<organism evidence="1 2">
    <name type="scientific">Yoonia rhodophyticola</name>
    <dbReference type="NCBI Taxonomy" id="3137370"/>
    <lineage>
        <taxon>Bacteria</taxon>
        <taxon>Pseudomonadati</taxon>
        <taxon>Pseudomonadota</taxon>
        <taxon>Alphaproteobacteria</taxon>
        <taxon>Rhodobacterales</taxon>
        <taxon>Paracoccaceae</taxon>
        <taxon>Yoonia</taxon>
    </lineage>
</organism>
<sequence>MVAGPEDASDTPPEGLTRDRARLVKTIELADGGAVAIASPGARATGTAPMEVRAPHGSVVVADIVFANQVSGINLDAIALVNGDFVVAFSQQGNIIYQVFGADGSAVSPPDVMGFDAGRANTMNGPPDVLAHADSGFALFYSVQSVLPAWRAQRFENDGTPAAEDFLTKVSKAQQVSAAELVNGNVVVTYREVAGFDPDVRFDILRPDGTLQVQFREIASDWSSNNDLHALEVVALADGGFVILVADHKRDLIKMQRFDANGTLDSSSQALNLTANADAILAGVGSVRDIEAVLLDGGDIQMSLIDGNGQTQTIVFDAYNSLRDLNKARTRRQVMGASTVSSARETSTFLTGTTGMTT</sequence>
<gene>
    <name evidence="1" type="ORF">AABB31_20375</name>
</gene>
<dbReference type="RefSeq" id="WP_342076588.1">
    <property type="nucleotide sequence ID" value="NZ_CP151767.2"/>
</dbReference>
<dbReference type="Proteomes" id="UP001470809">
    <property type="component" value="Chromosome"/>
</dbReference>
<name>A0AAN0NIH6_9RHOB</name>
<reference evidence="1 2" key="2">
    <citation type="submission" date="2024-08" db="EMBL/GenBank/DDBJ databases">
        <title>Phylogenomic analyses of a clade within the roseobacter group suggest taxonomic reassignments of species of the genera Aestuariivita, Citreicella, Loktanella, Nautella, Pelagibaca, Ruegeria, Thalassobius, Thiobacimonas and Tropicibacter, and the proposal o.</title>
        <authorList>
            <person name="Jeon C.O."/>
        </authorList>
    </citation>
    <scope>NUCLEOTIDE SEQUENCE [LARGE SCALE GENOMIC DNA]</scope>
    <source>
        <strain evidence="1 2">SS1-5</strain>
    </source>
</reference>
<evidence type="ECO:0000313" key="2">
    <source>
        <dbReference type="Proteomes" id="UP001470809"/>
    </source>
</evidence>
<accession>A0AAN0NIH6</accession>
<evidence type="ECO:0000313" key="1">
    <source>
        <dbReference type="EMBL" id="WZU67277.1"/>
    </source>
</evidence>
<proteinExistence type="predicted"/>
<reference evidence="2" key="1">
    <citation type="submission" date="2024-04" db="EMBL/GenBank/DDBJ databases">
        <title>Phylogenomic analyses of a clade within the roseobacter group suggest taxonomic reassignments of species of the genera Aestuariivita, Citreicella, Loktanella, Nautella, Pelagibaca, Ruegeria, Thalassobius, Thiobacimonas and Tropicibacter, and the proposal o.</title>
        <authorList>
            <person name="Jeon C.O."/>
        </authorList>
    </citation>
    <scope>NUCLEOTIDE SEQUENCE [LARGE SCALE GENOMIC DNA]</scope>
    <source>
        <strain evidence="2">SS1-5</strain>
    </source>
</reference>